<proteinExistence type="predicted"/>
<dbReference type="InterPro" id="IPR011256">
    <property type="entry name" value="Reg_factor_effector_dom_sf"/>
</dbReference>
<dbReference type="Proteomes" id="UP000265970">
    <property type="component" value="Unassembled WGS sequence"/>
</dbReference>
<sequence>MKVGRCEKESFVVIGKEGTTTDGEDFIQRLWADADAHFDEIQPLTKTDADGNLAGIWGGMSDFSHSFRPWEDFSKGLYLAGVECAEDAEAPAGWTKWIIPGYEFVYVEHDDDISFADGIQYLKDHDLPLAGAAHDFTDPATGRQYMFFPVRRLPA</sequence>
<reference evidence="1 2" key="1">
    <citation type="submission" date="2018-08" db="EMBL/GenBank/DDBJ databases">
        <title>A genome reference for cultivated species of the human gut microbiota.</title>
        <authorList>
            <person name="Zou Y."/>
            <person name="Xue W."/>
            <person name="Luo G."/>
        </authorList>
    </citation>
    <scope>NUCLEOTIDE SEQUENCE [LARGE SCALE GENOMIC DNA]</scope>
    <source>
        <strain evidence="1 2">AF13-3LB</strain>
    </source>
</reference>
<dbReference type="AlphaFoldDB" id="A0A395XGD4"/>
<name>A0A395XGD4_9BIFI</name>
<organism evidence="1 2">
    <name type="scientific">Bifidobacterium pseudolongum</name>
    <dbReference type="NCBI Taxonomy" id="1694"/>
    <lineage>
        <taxon>Bacteria</taxon>
        <taxon>Bacillati</taxon>
        <taxon>Actinomycetota</taxon>
        <taxon>Actinomycetes</taxon>
        <taxon>Bifidobacteriales</taxon>
        <taxon>Bifidobacteriaceae</taxon>
        <taxon>Bifidobacterium</taxon>
    </lineage>
</organism>
<protein>
    <submittedName>
        <fullName evidence="1">AraC family transcriptional regulator</fullName>
    </submittedName>
</protein>
<dbReference type="EMBL" id="QRZV01000001">
    <property type="protein sequence ID" value="RGW11331.1"/>
    <property type="molecule type" value="Genomic_DNA"/>
</dbReference>
<gene>
    <name evidence="1" type="ORF">DWV92_00080</name>
</gene>
<comment type="caution">
    <text evidence="1">The sequence shown here is derived from an EMBL/GenBank/DDBJ whole genome shotgun (WGS) entry which is preliminary data.</text>
</comment>
<accession>A0A395XGD4</accession>
<dbReference type="Gene3D" id="3.20.80.10">
    <property type="entry name" value="Regulatory factor, effector binding domain"/>
    <property type="match status" value="1"/>
</dbReference>
<evidence type="ECO:0000313" key="1">
    <source>
        <dbReference type="EMBL" id="RGW11331.1"/>
    </source>
</evidence>
<evidence type="ECO:0000313" key="2">
    <source>
        <dbReference type="Proteomes" id="UP000265970"/>
    </source>
</evidence>